<dbReference type="PROSITE" id="PS50157">
    <property type="entry name" value="ZINC_FINGER_C2H2_2"/>
    <property type="match status" value="3"/>
</dbReference>
<protein>
    <submittedName>
        <fullName evidence="11">Uncharacterized protein</fullName>
    </submittedName>
</protein>
<keyword evidence="3" id="KW-0677">Repeat</keyword>
<dbReference type="SUPFAM" id="SSF57667">
    <property type="entry name" value="beta-beta-alpha zinc fingers"/>
    <property type="match status" value="2"/>
</dbReference>
<feature type="domain" description="BTB" evidence="8">
    <location>
        <begin position="198"/>
        <end position="268"/>
    </location>
</feature>
<evidence type="ECO:0000256" key="6">
    <source>
        <dbReference type="ARBA" id="ARBA00023242"/>
    </source>
</evidence>
<evidence type="ECO:0000313" key="11">
    <source>
        <dbReference type="WBParaSite" id="PDA_v2.g5515.t1"/>
    </source>
</evidence>
<comment type="subcellular location">
    <subcellularLocation>
        <location evidence="1">Nucleus</location>
    </subcellularLocation>
</comment>
<dbReference type="InterPro" id="IPR011333">
    <property type="entry name" value="SKP1/BTB/POZ_sf"/>
</dbReference>
<evidence type="ECO:0000256" key="1">
    <source>
        <dbReference type="ARBA" id="ARBA00004123"/>
    </source>
</evidence>
<sequence>MTTTEWMSNDEYIIPTTDFQYINEDTCTSTATTTDDPIIPSSNNTEDHAKIILDYFQQLYQSQKGIDLEIFCCGISIAKVHRIIIASFLRILDPLIEESNVLPLIKLEIPNSIGVSIDDLREIINFLYTGKIVIKNRSILKSLDELGCNHILPLLYNVLEEDEEEDVVQTYETMVEDNYHSRNLMNKLEVFCEEKRFVDCSLKLENGIEVQCHRYCIAAFSKTVKDSLLEAEKTQHIFIEITELGSTSLNAVNQMVKFIYSNILPTNKADYEKLKETALLFDVERLIKKLPTLTTTTDVERYESNEEEYYEETTSFFDDDSNSATEVLSDPNLIAEDEYVNIYNQYVQGPMKASYSDSNDPTVEFLSPTKSPKKSSFKIPRYKCPLCDFASPIRGTIRKHIHSIHTGETPYSCSLCFMTFKVQSNLARHLRSHSQIKPYKCKSCGSEYADKKNMDAHIFRKHLKREPFRCPHNCPKAKFYREDSWQRHCQKFHSNISAITFPIELAEEGTVEMGKGFSGV</sequence>
<dbReference type="PROSITE" id="PS50097">
    <property type="entry name" value="BTB"/>
    <property type="match status" value="2"/>
</dbReference>
<dbReference type="GO" id="GO:0000981">
    <property type="term" value="F:DNA-binding transcription factor activity, RNA polymerase II-specific"/>
    <property type="evidence" value="ECO:0007669"/>
    <property type="project" value="TreeGrafter"/>
</dbReference>
<dbReference type="InterPro" id="IPR036236">
    <property type="entry name" value="Znf_C2H2_sf"/>
</dbReference>
<feature type="domain" description="C2H2-type" evidence="9">
    <location>
        <begin position="439"/>
        <end position="467"/>
    </location>
</feature>
<accession>A0A914QQ38</accession>
<dbReference type="WBParaSite" id="PDA_v2.g5515.t1">
    <property type="protein sequence ID" value="PDA_v2.g5515.t1"/>
    <property type="gene ID" value="PDA_v2.g5515"/>
</dbReference>
<feature type="domain" description="BTB" evidence="8">
    <location>
        <begin position="66"/>
        <end position="136"/>
    </location>
</feature>
<feature type="domain" description="C2H2-type" evidence="9">
    <location>
        <begin position="411"/>
        <end position="438"/>
    </location>
</feature>
<evidence type="ECO:0000259" key="9">
    <source>
        <dbReference type="PROSITE" id="PS50157"/>
    </source>
</evidence>
<dbReference type="Gene3D" id="3.30.160.60">
    <property type="entry name" value="Classic Zinc Finger"/>
    <property type="match status" value="2"/>
</dbReference>
<dbReference type="InterPro" id="IPR013087">
    <property type="entry name" value="Znf_C2H2_type"/>
</dbReference>
<keyword evidence="2" id="KW-0479">Metal-binding</keyword>
<dbReference type="PANTHER" id="PTHR24394:SF29">
    <property type="entry name" value="MYONEURIN"/>
    <property type="match status" value="1"/>
</dbReference>
<keyword evidence="6" id="KW-0539">Nucleus</keyword>
<organism evidence="10 11">
    <name type="scientific">Panagrolaimus davidi</name>
    <dbReference type="NCBI Taxonomy" id="227884"/>
    <lineage>
        <taxon>Eukaryota</taxon>
        <taxon>Metazoa</taxon>
        <taxon>Ecdysozoa</taxon>
        <taxon>Nematoda</taxon>
        <taxon>Chromadorea</taxon>
        <taxon>Rhabditida</taxon>
        <taxon>Tylenchina</taxon>
        <taxon>Panagrolaimomorpha</taxon>
        <taxon>Panagrolaimoidea</taxon>
        <taxon>Panagrolaimidae</taxon>
        <taxon>Panagrolaimus</taxon>
    </lineage>
</organism>
<dbReference type="GO" id="GO:0005634">
    <property type="term" value="C:nucleus"/>
    <property type="evidence" value="ECO:0007669"/>
    <property type="project" value="UniProtKB-SubCell"/>
</dbReference>
<evidence type="ECO:0000256" key="4">
    <source>
        <dbReference type="ARBA" id="ARBA00022771"/>
    </source>
</evidence>
<dbReference type="Pfam" id="PF00651">
    <property type="entry name" value="BTB"/>
    <property type="match status" value="1"/>
</dbReference>
<dbReference type="Proteomes" id="UP000887578">
    <property type="component" value="Unplaced"/>
</dbReference>
<evidence type="ECO:0000256" key="3">
    <source>
        <dbReference type="ARBA" id="ARBA00022737"/>
    </source>
</evidence>
<reference evidence="11" key="1">
    <citation type="submission" date="2022-11" db="UniProtKB">
        <authorList>
            <consortium name="WormBaseParasite"/>
        </authorList>
    </citation>
    <scope>IDENTIFICATION</scope>
</reference>
<name>A0A914QQ38_9BILA</name>
<feature type="domain" description="C2H2-type" evidence="9">
    <location>
        <begin position="382"/>
        <end position="410"/>
    </location>
</feature>
<dbReference type="FunFam" id="3.30.160.60:FF:000710">
    <property type="entry name" value="Zinc finger protein 768"/>
    <property type="match status" value="1"/>
</dbReference>
<evidence type="ECO:0000256" key="5">
    <source>
        <dbReference type="ARBA" id="ARBA00022833"/>
    </source>
</evidence>
<evidence type="ECO:0000259" key="8">
    <source>
        <dbReference type="PROSITE" id="PS50097"/>
    </source>
</evidence>
<evidence type="ECO:0000256" key="2">
    <source>
        <dbReference type="ARBA" id="ARBA00022723"/>
    </source>
</evidence>
<dbReference type="SMART" id="SM00355">
    <property type="entry name" value="ZnF_C2H2"/>
    <property type="match status" value="4"/>
</dbReference>
<dbReference type="SUPFAM" id="SSF54695">
    <property type="entry name" value="POZ domain"/>
    <property type="match status" value="2"/>
</dbReference>
<dbReference type="CDD" id="cd18186">
    <property type="entry name" value="BTB_POZ_ZBTB_KLHL-like"/>
    <property type="match status" value="1"/>
</dbReference>
<dbReference type="Gene3D" id="3.30.710.10">
    <property type="entry name" value="Potassium Channel Kv1.1, Chain A"/>
    <property type="match status" value="2"/>
</dbReference>
<dbReference type="InterPro" id="IPR000210">
    <property type="entry name" value="BTB/POZ_dom"/>
</dbReference>
<evidence type="ECO:0000313" key="10">
    <source>
        <dbReference type="Proteomes" id="UP000887578"/>
    </source>
</evidence>
<keyword evidence="4 7" id="KW-0863">Zinc-finger</keyword>
<dbReference type="GO" id="GO:0008270">
    <property type="term" value="F:zinc ion binding"/>
    <property type="evidence" value="ECO:0007669"/>
    <property type="project" value="UniProtKB-KW"/>
</dbReference>
<dbReference type="PANTHER" id="PTHR24394">
    <property type="entry name" value="ZINC FINGER PROTEIN"/>
    <property type="match status" value="1"/>
</dbReference>
<keyword evidence="10" id="KW-1185">Reference proteome</keyword>
<keyword evidence="5" id="KW-0862">Zinc</keyword>
<evidence type="ECO:0000256" key="7">
    <source>
        <dbReference type="PROSITE-ProRule" id="PRU00042"/>
    </source>
</evidence>
<proteinExistence type="predicted"/>
<dbReference type="AlphaFoldDB" id="A0A914QQ38"/>
<dbReference type="PROSITE" id="PS00028">
    <property type="entry name" value="ZINC_FINGER_C2H2_1"/>
    <property type="match status" value="2"/>
</dbReference>